<comment type="caution">
    <text evidence="1">The sequence shown here is derived from an EMBL/GenBank/DDBJ whole genome shotgun (WGS) entry which is preliminary data.</text>
</comment>
<accession>A0A4Q1D6G5</accession>
<name>A0A4Q1D6G5_9BACT</name>
<dbReference type="Proteomes" id="UP000290545">
    <property type="component" value="Unassembled WGS sequence"/>
</dbReference>
<dbReference type="AlphaFoldDB" id="A0A4Q1D6G5"/>
<gene>
    <name evidence="1" type="ORF">ESB13_15375</name>
</gene>
<dbReference type="EMBL" id="SDHZ01000002">
    <property type="protein sequence ID" value="RXK83473.1"/>
    <property type="molecule type" value="Genomic_DNA"/>
</dbReference>
<organism evidence="1 2">
    <name type="scientific">Filimonas effusa</name>
    <dbReference type="NCBI Taxonomy" id="2508721"/>
    <lineage>
        <taxon>Bacteria</taxon>
        <taxon>Pseudomonadati</taxon>
        <taxon>Bacteroidota</taxon>
        <taxon>Chitinophagia</taxon>
        <taxon>Chitinophagales</taxon>
        <taxon>Chitinophagaceae</taxon>
        <taxon>Filimonas</taxon>
    </lineage>
</organism>
<sequence>MSIQRIPDEVIESEILKIRNFFSEVPYKRWKKVLWELYSCYVYQTEEVNSGKENSEMLLLYEDLRRFLKDMNRLNEKMKTNDKKCL</sequence>
<evidence type="ECO:0000313" key="1">
    <source>
        <dbReference type="EMBL" id="RXK83473.1"/>
    </source>
</evidence>
<evidence type="ECO:0000313" key="2">
    <source>
        <dbReference type="Proteomes" id="UP000290545"/>
    </source>
</evidence>
<dbReference type="OrthoDB" id="685543at2"/>
<keyword evidence="2" id="KW-1185">Reference proteome</keyword>
<reference evidence="1 2" key="1">
    <citation type="submission" date="2019-01" db="EMBL/GenBank/DDBJ databases">
        <title>Filimonas sp. strain TTM-71.</title>
        <authorList>
            <person name="Chen W.-M."/>
        </authorList>
    </citation>
    <scope>NUCLEOTIDE SEQUENCE [LARGE SCALE GENOMIC DNA]</scope>
    <source>
        <strain evidence="1 2">TTM-71</strain>
    </source>
</reference>
<proteinExistence type="predicted"/>
<dbReference type="RefSeq" id="WP_129004526.1">
    <property type="nucleotide sequence ID" value="NZ_SDHZ01000002.1"/>
</dbReference>
<protein>
    <submittedName>
        <fullName evidence="1">Uncharacterized protein</fullName>
    </submittedName>
</protein>